<keyword evidence="3" id="KW-1185">Reference proteome</keyword>
<name>A0A1Y6CXS0_9GAMM</name>
<dbReference type="STRING" id="1760988.SAMN02949497_2493"/>
<accession>A0A1Y6CXS0</accession>
<feature type="signal peptide" evidence="1">
    <location>
        <begin position="1"/>
        <end position="19"/>
    </location>
</feature>
<reference evidence="2 3" key="1">
    <citation type="submission" date="2016-12" db="EMBL/GenBank/DDBJ databases">
        <authorList>
            <person name="Song W.-J."/>
            <person name="Kurnit D.M."/>
        </authorList>
    </citation>
    <scope>NUCLEOTIDE SEQUENCE [LARGE SCALE GENOMIC DNA]</scope>
    <source>
        <strain evidence="2 3">175</strain>
    </source>
</reference>
<proteinExistence type="predicted"/>
<protein>
    <recommendedName>
        <fullName evidence="4">Phosphate ABC transporter substrate-binding protein</fullName>
    </recommendedName>
</protein>
<dbReference type="Gene3D" id="3.40.190.10">
    <property type="entry name" value="Periplasmic binding protein-like II"/>
    <property type="match status" value="1"/>
</dbReference>
<dbReference type="EMBL" id="FXAM01000001">
    <property type="protein sequence ID" value="SMF95147.1"/>
    <property type="molecule type" value="Genomic_DNA"/>
</dbReference>
<dbReference type="Proteomes" id="UP000192923">
    <property type="component" value="Unassembled WGS sequence"/>
</dbReference>
<evidence type="ECO:0000313" key="3">
    <source>
        <dbReference type="Proteomes" id="UP000192923"/>
    </source>
</evidence>
<sequence length="136" mass="14981">MKTSFLALLLGGFALPALADVAVIAHPGNDLAALSEREARDIFLGRTRLFPNQHFALPLDQASPLRAEFYQRLTGRPIEQIDAYWARLLFTGQSSPPPQLPDDAAMLQTVRANQDALGYIDATHVDGTVRVLLMLR</sequence>
<dbReference type="RefSeq" id="WP_176225210.1">
    <property type="nucleotide sequence ID" value="NZ_FXAM01000001.1"/>
</dbReference>
<evidence type="ECO:0000313" key="2">
    <source>
        <dbReference type="EMBL" id="SMF95147.1"/>
    </source>
</evidence>
<gene>
    <name evidence="2" type="ORF">SAMN02949497_2493</name>
</gene>
<dbReference type="AlphaFoldDB" id="A0A1Y6CXS0"/>
<evidence type="ECO:0008006" key="4">
    <source>
        <dbReference type="Google" id="ProtNLM"/>
    </source>
</evidence>
<feature type="chain" id="PRO_5012848258" description="Phosphate ABC transporter substrate-binding protein" evidence="1">
    <location>
        <begin position="20"/>
        <end position="136"/>
    </location>
</feature>
<dbReference type="SUPFAM" id="SSF53850">
    <property type="entry name" value="Periplasmic binding protein-like II"/>
    <property type="match status" value="1"/>
</dbReference>
<keyword evidence="1" id="KW-0732">Signal</keyword>
<evidence type="ECO:0000256" key="1">
    <source>
        <dbReference type="SAM" id="SignalP"/>
    </source>
</evidence>
<organism evidence="2 3">
    <name type="scientific">Methylomagnum ishizawai</name>
    <dbReference type="NCBI Taxonomy" id="1760988"/>
    <lineage>
        <taxon>Bacteria</taxon>
        <taxon>Pseudomonadati</taxon>
        <taxon>Pseudomonadota</taxon>
        <taxon>Gammaproteobacteria</taxon>
        <taxon>Methylococcales</taxon>
        <taxon>Methylococcaceae</taxon>
        <taxon>Methylomagnum</taxon>
    </lineage>
</organism>